<feature type="binding site" evidence="7">
    <location>
        <begin position="574"/>
        <end position="577"/>
    </location>
    <ligand>
        <name>GTP</name>
        <dbReference type="ChEBI" id="CHEBI:37565"/>
    </ligand>
</feature>
<dbReference type="RefSeq" id="WP_207680351.1">
    <property type="nucleotide sequence ID" value="NZ_CP061800.1"/>
</dbReference>
<dbReference type="CDD" id="cd01887">
    <property type="entry name" value="IF2_eIF5B"/>
    <property type="match status" value="1"/>
</dbReference>
<dbReference type="InterPro" id="IPR015760">
    <property type="entry name" value="TIF_IF2"/>
</dbReference>
<dbReference type="PANTHER" id="PTHR43381:SF5">
    <property type="entry name" value="TR-TYPE G DOMAIN-CONTAINING PROTEIN"/>
    <property type="match status" value="1"/>
</dbReference>
<dbReference type="CDD" id="cd03702">
    <property type="entry name" value="IF2_mtIF2_II"/>
    <property type="match status" value="1"/>
</dbReference>
<evidence type="ECO:0000256" key="2">
    <source>
        <dbReference type="ARBA" id="ARBA00020675"/>
    </source>
</evidence>
<feature type="compositionally biased region" description="Basic and acidic residues" evidence="9">
    <location>
        <begin position="245"/>
        <end position="267"/>
    </location>
</feature>
<feature type="region of interest" description="Disordered" evidence="9">
    <location>
        <begin position="350"/>
        <end position="373"/>
    </location>
</feature>
<feature type="binding site" evidence="7">
    <location>
        <begin position="520"/>
        <end position="524"/>
    </location>
    <ligand>
        <name>GTP</name>
        <dbReference type="ChEBI" id="CHEBI:37565"/>
    </ligand>
</feature>
<dbReference type="PANTHER" id="PTHR43381">
    <property type="entry name" value="TRANSLATION INITIATION FACTOR IF-2-RELATED"/>
    <property type="match status" value="1"/>
</dbReference>
<dbReference type="FunFam" id="3.40.50.10050:FF:000001">
    <property type="entry name" value="Translation initiation factor IF-2"/>
    <property type="match status" value="1"/>
</dbReference>
<evidence type="ECO:0000256" key="5">
    <source>
        <dbReference type="ARBA" id="ARBA00022917"/>
    </source>
</evidence>
<feature type="compositionally biased region" description="Basic and acidic residues" evidence="9">
    <location>
        <begin position="85"/>
        <end position="101"/>
    </location>
</feature>
<reference evidence="11" key="1">
    <citation type="journal article" date="2021" name="Microb. Physiol.">
        <title>Proteogenomic Insights into the Physiology of Marine, Sulfate-Reducing, Filamentous Desulfonema limicola and Desulfonema magnum.</title>
        <authorList>
            <person name="Schnaars V."/>
            <person name="Wohlbrand L."/>
            <person name="Scheve S."/>
            <person name="Hinrichs C."/>
            <person name="Reinhardt R."/>
            <person name="Rabus R."/>
        </authorList>
    </citation>
    <scope>NUCLEOTIDE SEQUENCE</scope>
    <source>
        <strain evidence="11">4be13</strain>
    </source>
</reference>
<dbReference type="FunFam" id="3.40.50.300:FF:000019">
    <property type="entry name" value="Translation initiation factor IF-2"/>
    <property type="match status" value="1"/>
</dbReference>
<evidence type="ECO:0000313" key="11">
    <source>
        <dbReference type="EMBL" id="QTA93388.1"/>
    </source>
</evidence>
<dbReference type="FunFam" id="2.40.30.10:FF:000008">
    <property type="entry name" value="Translation initiation factor IF-2"/>
    <property type="match status" value="1"/>
</dbReference>
<comment type="similarity">
    <text evidence="1 7 8">Belongs to the TRAFAC class translation factor GTPase superfamily. Classic translation factor GTPase family. IF-2 subfamily.</text>
</comment>
<dbReference type="Proteomes" id="UP000663722">
    <property type="component" value="Chromosome"/>
</dbReference>
<feature type="domain" description="Tr-type G" evidence="10">
    <location>
        <begin position="465"/>
        <end position="634"/>
    </location>
</feature>
<sequence>MAKIRVYELARDLNMKSKVLLEKLKDMDITVGSHVSSLDDDVVTRVRADVFGAKSDSSDVKRLKSTVIRRRKKRVLGKPGQPEPIESKEHPPVDISAKDNTEPPGQDQMPDMKNIEQPSDKSEKSPQELLVEDKIKEPVEDKAKITEAPAPDYDQKKAGTQKNAKESLSVAGETSPDVTDKHNDADSKKAGQSAVKPVKPVRPSQERPSVSKDEKPAQALKNEKRSRKRKKRKKETPAKIIKLPTEQEKASAPKEVIKKKGLAEKSSRGRRQTTASAPYGAKTPPTDRTVQKDSPLRDKKKKNQRKKSDADMTRRVVSQDKPSSGKEIKWTKKKISFKRKEVVEGAALYDRSQRGKKGRRGAAKAKNVKAQKPQITTPKAIKRRVKIDDTIVLSDLAKRMGIKANEMIQKLIGLGVMVTVNQTIDFDTAVLVASEFDYELERASFEEESILSETTEKDDPAKLTERSPVVTIMGHVDHGKTSLLDVIRKTRITEIEAGGITQHIGAYNVSTDNGQITFLDTPGHEAFTSMRARGAKVTDLVVLVVAADDGVMPQTVEAINHSKAAGVPIIVAVNKIDKANADTDRVVRELSEQGLVPEDWGGDTIFVKVSAKQNQGIDNLLEMILLQSEVLELKANADKLAKGYVVESKLDSGRGSVATVLVQEGTLHAGNSVVCGIHHGKIRAMLNDRGVQVESAGPSIPVEVIGLSGVPNAGDELIAVSDDKSAKQVSVHRVQKQRAKELAKTSRMSLEKLFEKMKEGEVKELNLIIKADVHGSIEAITDSLVKLSNEEVTIHVVHSATGTITESDVSLAAVSDAIIIGFNVRPTPKVQAFASEEHVDMRFYNVIYNAIKDIQDAIVGMMASTYEERVLGRAEVRQVFHVPKVGSVAGTYVTDGKISRGKLVRLLRDGVVFFEGKLASLRRFKDDVKEVQSGYECGIGIEDYNDIKVGDIIECYYLEEIKPEIS</sequence>
<dbReference type="GO" id="GO:0003924">
    <property type="term" value="F:GTPase activity"/>
    <property type="evidence" value="ECO:0007669"/>
    <property type="project" value="UniProtKB-UniRule"/>
</dbReference>
<dbReference type="NCBIfam" id="TIGR00487">
    <property type="entry name" value="IF-2"/>
    <property type="match status" value="1"/>
</dbReference>
<dbReference type="SUPFAM" id="SSF52156">
    <property type="entry name" value="Initiation factor IF2/eIF5b, domain 3"/>
    <property type="match status" value="1"/>
</dbReference>
<organism evidence="11 12">
    <name type="scientific">Desulfonema magnum</name>
    <dbReference type="NCBI Taxonomy" id="45655"/>
    <lineage>
        <taxon>Bacteria</taxon>
        <taxon>Pseudomonadati</taxon>
        <taxon>Thermodesulfobacteriota</taxon>
        <taxon>Desulfobacteria</taxon>
        <taxon>Desulfobacterales</taxon>
        <taxon>Desulfococcaceae</taxon>
        <taxon>Desulfonema</taxon>
    </lineage>
</organism>
<name>A0A975GV79_9BACT</name>
<feature type="region of interest" description="G-domain" evidence="7">
    <location>
        <begin position="468"/>
        <end position="616"/>
    </location>
</feature>
<accession>A0A975GV79</accession>
<evidence type="ECO:0000256" key="9">
    <source>
        <dbReference type="SAM" id="MobiDB-lite"/>
    </source>
</evidence>
<comment type="subcellular location">
    <subcellularLocation>
        <location evidence="7">Cytoplasm</location>
    </subcellularLocation>
</comment>
<feature type="region of interest" description="Disordered" evidence="9">
    <location>
        <begin position="70"/>
        <end position="327"/>
    </location>
</feature>
<comment type="function">
    <text evidence="7 8">One of the essential components for the initiation of protein synthesis. Protects formylmethionyl-tRNA from spontaneous hydrolysis and promotes its binding to the 30S ribosomal subunits. Also involved in the hydrolysis of GTP during the formation of the 70S ribosomal complex.</text>
</comment>
<dbReference type="Pfam" id="PF00009">
    <property type="entry name" value="GTP_EFTU"/>
    <property type="match status" value="1"/>
</dbReference>
<dbReference type="CDD" id="cd03692">
    <property type="entry name" value="mtIF2_IVc"/>
    <property type="match status" value="1"/>
</dbReference>
<dbReference type="Gene3D" id="2.40.30.10">
    <property type="entry name" value="Translation factors"/>
    <property type="match status" value="2"/>
</dbReference>
<gene>
    <name evidence="7" type="primary">infB</name>
    <name evidence="11" type="ORF">dnm_094890</name>
</gene>
<dbReference type="InterPro" id="IPR000795">
    <property type="entry name" value="T_Tr_GTP-bd_dom"/>
</dbReference>
<keyword evidence="5 7" id="KW-0648">Protein biosynthesis</keyword>
<dbReference type="InterPro" id="IPR023115">
    <property type="entry name" value="TIF_IF2_dom3"/>
</dbReference>
<feature type="compositionally biased region" description="Basic residues" evidence="9">
    <location>
        <begin position="354"/>
        <end position="369"/>
    </location>
</feature>
<dbReference type="HAMAP" id="MF_00100_B">
    <property type="entry name" value="IF_2_B"/>
    <property type="match status" value="1"/>
</dbReference>
<dbReference type="InterPro" id="IPR044145">
    <property type="entry name" value="IF2_II"/>
</dbReference>
<evidence type="ECO:0000256" key="7">
    <source>
        <dbReference type="HAMAP-Rule" id="MF_00100"/>
    </source>
</evidence>
<keyword evidence="4 7" id="KW-0547">Nucleotide-binding</keyword>
<dbReference type="SUPFAM" id="SSF52540">
    <property type="entry name" value="P-loop containing nucleoside triphosphate hydrolases"/>
    <property type="match status" value="1"/>
</dbReference>
<keyword evidence="12" id="KW-1185">Reference proteome</keyword>
<dbReference type="GO" id="GO:0005525">
    <property type="term" value="F:GTP binding"/>
    <property type="evidence" value="ECO:0007669"/>
    <property type="project" value="UniProtKB-KW"/>
</dbReference>
<evidence type="ECO:0000256" key="4">
    <source>
        <dbReference type="ARBA" id="ARBA00022741"/>
    </source>
</evidence>
<evidence type="ECO:0000256" key="1">
    <source>
        <dbReference type="ARBA" id="ARBA00007733"/>
    </source>
</evidence>
<keyword evidence="3 7" id="KW-0396">Initiation factor</keyword>
<dbReference type="PROSITE" id="PS01176">
    <property type="entry name" value="IF2"/>
    <property type="match status" value="1"/>
</dbReference>
<dbReference type="InterPro" id="IPR009000">
    <property type="entry name" value="Transl_B-barrel_sf"/>
</dbReference>
<dbReference type="FunFam" id="2.40.30.10:FF:000007">
    <property type="entry name" value="Translation initiation factor IF-2"/>
    <property type="match status" value="1"/>
</dbReference>
<dbReference type="GO" id="GO:0005829">
    <property type="term" value="C:cytosol"/>
    <property type="evidence" value="ECO:0007669"/>
    <property type="project" value="TreeGrafter"/>
</dbReference>
<dbReference type="NCBIfam" id="TIGR00231">
    <property type="entry name" value="small_GTP"/>
    <property type="match status" value="1"/>
</dbReference>
<dbReference type="Pfam" id="PF22042">
    <property type="entry name" value="EF-G_D2"/>
    <property type="match status" value="1"/>
</dbReference>
<dbReference type="InterPro" id="IPR027417">
    <property type="entry name" value="P-loop_NTPase"/>
</dbReference>
<feature type="compositionally biased region" description="Basic and acidic residues" evidence="9">
    <location>
        <begin position="118"/>
        <end position="145"/>
    </location>
</feature>
<dbReference type="Pfam" id="PF04760">
    <property type="entry name" value="IF2_N"/>
    <property type="match status" value="2"/>
</dbReference>
<feature type="compositionally biased region" description="Basic residues" evidence="9">
    <location>
        <begin position="224"/>
        <end position="234"/>
    </location>
</feature>
<evidence type="ECO:0000256" key="8">
    <source>
        <dbReference type="RuleBase" id="RU000644"/>
    </source>
</evidence>
<dbReference type="InterPro" id="IPR000178">
    <property type="entry name" value="TF_IF2_bacterial-like"/>
</dbReference>
<evidence type="ECO:0000259" key="10">
    <source>
        <dbReference type="PROSITE" id="PS51722"/>
    </source>
</evidence>
<dbReference type="AlphaFoldDB" id="A0A975GV79"/>
<feature type="compositionally biased region" description="Basic and acidic residues" evidence="9">
    <location>
        <begin position="306"/>
        <end position="327"/>
    </location>
</feature>
<keyword evidence="6 7" id="KW-0342">GTP-binding</keyword>
<dbReference type="Pfam" id="PF11987">
    <property type="entry name" value="IF-2"/>
    <property type="match status" value="1"/>
</dbReference>
<protein>
    <recommendedName>
        <fullName evidence="2 7">Translation initiation factor IF-2</fullName>
    </recommendedName>
</protein>
<dbReference type="KEGG" id="dmm:dnm_094890"/>
<dbReference type="Gene3D" id="1.10.10.2480">
    <property type="match status" value="1"/>
</dbReference>
<dbReference type="InterPro" id="IPR036925">
    <property type="entry name" value="TIF_IF2_dom3_sf"/>
</dbReference>
<dbReference type="Gene3D" id="3.40.50.10050">
    <property type="entry name" value="Translation initiation factor IF- 2, domain 3"/>
    <property type="match status" value="1"/>
</dbReference>
<dbReference type="InterPro" id="IPR005225">
    <property type="entry name" value="Small_GTP-bd"/>
</dbReference>
<dbReference type="SUPFAM" id="SSF50447">
    <property type="entry name" value="Translation proteins"/>
    <property type="match status" value="2"/>
</dbReference>
<dbReference type="InterPro" id="IPR053905">
    <property type="entry name" value="EF-G-like_DII"/>
</dbReference>
<dbReference type="PROSITE" id="PS51722">
    <property type="entry name" value="G_TR_2"/>
    <property type="match status" value="1"/>
</dbReference>
<evidence type="ECO:0000256" key="6">
    <source>
        <dbReference type="ARBA" id="ARBA00023134"/>
    </source>
</evidence>
<evidence type="ECO:0000256" key="3">
    <source>
        <dbReference type="ARBA" id="ARBA00022540"/>
    </source>
</evidence>
<dbReference type="Gene3D" id="3.40.50.300">
    <property type="entry name" value="P-loop containing nucleotide triphosphate hydrolases"/>
    <property type="match status" value="1"/>
</dbReference>
<feature type="binding site" evidence="7">
    <location>
        <begin position="474"/>
        <end position="481"/>
    </location>
    <ligand>
        <name>GTP</name>
        <dbReference type="ChEBI" id="CHEBI:37565"/>
    </ligand>
</feature>
<feature type="compositionally biased region" description="Basic and acidic residues" evidence="9">
    <location>
        <begin position="178"/>
        <end position="189"/>
    </location>
</feature>
<proteinExistence type="inferred from homology"/>
<keyword evidence="7" id="KW-0963">Cytoplasm</keyword>
<evidence type="ECO:0000313" key="12">
    <source>
        <dbReference type="Proteomes" id="UP000663722"/>
    </source>
</evidence>
<dbReference type="InterPro" id="IPR006847">
    <property type="entry name" value="IF2_N"/>
</dbReference>
<dbReference type="EMBL" id="CP061800">
    <property type="protein sequence ID" value="QTA93388.1"/>
    <property type="molecule type" value="Genomic_DNA"/>
</dbReference>
<dbReference type="GO" id="GO:0003743">
    <property type="term" value="F:translation initiation factor activity"/>
    <property type="evidence" value="ECO:0007669"/>
    <property type="project" value="UniProtKB-UniRule"/>
</dbReference>